<dbReference type="EMBL" id="CP003154">
    <property type="protein sequence ID" value="AFL74206.1"/>
    <property type="molecule type" value="Genomic_DNA"/>
</dbReference>
<gene>
    <name evidence="2" type="ordered locus">Thivi_2257</name>
</gene>
<sequence length="255" mass="28031">MTETSVIIPAFNEARTIHAIVAAVSEQAVDRIIVVDDGSTDATAELVRALVQEGARPTVELLQHWTNLGKGFALSHGIAQALATGAQWIITIDADGQHCASDIPRLIQAATLDPAAIVIAARTEGREQVPPLRRFANGVADFWISWACGYRIEDTQSGFRLYPARMLAPLTTRPRGNQGFAYETELLIDVIAAGARVRHIAIASRYHAGLRPSHYRPWRDTWSIVRLVGGRLLRRGMYPMGLLRSLGWEVGLHKV</sequence>
<protein>
    <submittedName>
        <fullName evidence="2">Glycosyl transferase</fullName>
    </submittedName>
</protein>
<evidence type="ECO:0000259" key="1">
    <source>
        <dbReference type="Pfam" id="PF00535"/>
    </source>
</evidence>
<feature type="domain" description="Glycosyltransferase 2-like" evidence="1">
    <location>
        <begin position="5"/>
        <end position="128"/>
    </location>
</feature>
<dbReference type="Pfam" id="PF00535">
    <property type="entry name" value="Glycos_transf_2"/>
    <property type="match status" value="1"/>
</dbReference>
<dbReference type="AlphaFoldDB" id="I3YB38"/>
<keyword evidence="2" id="KW-0808">Transferase</keyword>
<reference evidence="2 3" key="1">
    <citation type="submission" date="2012-06" db="EMBL/GenBank/DDBJ databases">
        <title>Complete sequence of Thiocystis violascens DSM 198.</title>
        <authorList>
            <consortium name="US DOE Joint Genome Institute"/>
            <person name="Lucas S."/>
            <person name="Han J."/>
            <person name="Lapidus A."/>
            <person name="Cheng J.-F."/>
            <person name="Goodwin L."/>
            <person name="Pitluck S."/>
            <person name="Peters L."/>
            <person name="Ovchinnikova G."/>
            <person name="Teshima H."/>
            <person name="Detter J.C."/>
            <person name="Han C."/>
            <person name="Tapia R."/>
            <person name="Land M."/>
            <person name="Hauser L."/>
            <person name="Kyrpides N."/>
            <person name="Ivanova N."/>
            <person name="Pagani I."/>
            <person name="Vogl K."/>
            <person name="Liu Z."/>
            <person name="Frigaard N.-U."/>
            <person name="Bryant D."/>
            <person name="Woyke T."/>
        </authorList>
    </citation>
    <scope>NUCLEOTIDE SEQUENCE [LARGE SCALE GENOMIC DNA]</scope>
    <source>
        <strain evidence="3">ATCC 17096 / DSM 198 / 6111</strain>
    </source>
</reference>
<dbReference type="PANTHER" id="PTHR48090:SF7">
    <property type="entry name" value="RFBJ PROTEIN"/>
    <property type="match status" value="1"/>
</dbReference>
<name>I3YB38_THIV6</name>
<dbReference type="SUPFAM" id="SSF53448">
    <property type="entry name" value="Nucleotide-diphospho-sugar transferases"/>
    <property type="match status" value="1"/>
</dbReference>
<evidence type="ECO:0000313" key="3">
    <source>
        <dbReference type="Proteomes" id="UP000006062"/>
    </source>
</evidence>
<dbReference type="InterPro" id="IPR050256">
    <property type="entry name" value="Glycosyltransferase_2"/>
</dbReference>
<dbReference type="OrthoDB" id="9811884at2"/>
<dbReference type="Gene3D" id="3.90.550.10">
    <property type="entry name" value="Spore Coat Polysaccharide Biosynthesis Protein SpsA, Chain A"/>
    <property type="match status" value="1"/>
</dbReference>
<dbReference type="HOGENOM" id="CLU_033536_7_4_6"/>
<dbReference type="eggNOG" id="COG1216">
    <property type="taxonomic scope" value="Bacteria"/>
</dbReference>
<dbReference type="InterPro" id="IPR029044">
    <property type="entry name" value="Nucleotide-diphossugar_trans"/>
</dbReference>
<dbReference type="CDD" id="cd04179">
    <property type="entry name" value="DPM_DPG-synthase_like"/>
    <property type="match status" value="1"/>
</dbReference>
<organism evidence="2 3">
    <name type="scientific">Thiocystis violascens (strain ATCC 17096 / DSM 198 / 6111)</name>
    <name type="common">Chromatium violascens</name>
    <dbReference type="NCBI Taxonomy" id="765911"/>
    <lineage>
        <taxon>Bacteria</taxon>
        <taxon>Pseudomonadati</taxon>
        <taxon>Pseudomonadota</taxon>
        <taxon>Gammaproteobacteria</taxon>
        <taxon>Chromatiales</taxon>
        <taxon>Chromatiaceae</taxon>
        <taxon>Thiocystis</taxon>
    </lineage>
</organism>
<dbReference type="STRING" id="765911.Thivi_2257"/>
<dbReference type="InterPro" id="IPR001173">
    <property type="entry name" value="Glyco_trans_2-like"/>
</dbReference>
<dbReference type="KEGG" id="tvi:Thivi_2257"/>
<dbReference type="PANTHER" id="PTHR48090">
    <property type="entry name" value="UNDECAPRENYL-PHOSPHATE 4-DEOXY-4-FORMAMIDO-L-ARABINOSE TRANSFERASE-RELATED"/>
    <property type="match status" value="1"/>
</dbReference>
<evidence type="ECO:0000313" key="2">
    <source>
        <dbReference type="EMBL" id="AFL74206.1"/>
    </source>
</evidence>
<accession>I3YB38</accession>
<dbReference type="Proteomes" id="UP000006062">
    <property type="component" value="Chromosome"/>
</dbReference>
<proteinExistence type="predicted"/>
<dbReference type="RefSeq" id="WP_014778653.1">
    <property type="nucleotide sequence ID" value="NC_018012.1"/>
</dbReference>
<keyword evidence="3" id="KW-1185">Reference proteome</keyword>
<dbReference type="GO" id="GO:0016740">
    <property type="term" value="F:transferase activity"/>
    <property type="evidence" value="ECO:0007669"/>
    <property type="project" value="UniProtKB-KW"/>
</dbReference>